<accession>A0ABU0FHH2</accession>
<keyword evidence="1 2" id="KW-0732">Signal</keyword>
<evidence type="ECO:0000313" key="6">
    <source>
        <dbReference type="Proteomes" id="UP001237448"/>
    </source>
</evidence>
<organism evidence="5 6">
    <name type="scientific">Labrys monachus</name>
    <dbReference type="NCBI Taxonomy" id="217067"/>
    <lineage>
        <taxon>Bacteria</taxon>
        <taxon>Pseudomonadati</taxon>
        <taxon>Pseudomonadota</taxon>
        <taxon>Alphaproteobacteria</taxon>
        <taxon>Hyphomicrobiales</taxon>
        <taxon>Xanthobacteraceae</taxon>
        <taxon>Labrys</taxon>
    </lineage>
</organism>
<feature type="domain" description="Solute-binding protein family 3/N-terminal" evidence="3">
    <location>
        <begin position="24"/>
        <end position="258"/>
    </location>
</feature>
<evidence type="ECO:0000256" key="1">
    <source>
        <dbReference type="ARBA" id="ARBA00022729"/>
    </source>
</evidence>
<dbReference type="PANTHER" id="PTHR35936:SF19">
    <property type="entry name" value="AMINO-ACID-BINDING PROTEIN YXEM-RELATED"/>
    <property type="match status" value="1"/>
</dbReference>
<dbReference type="SMART" id="SM00079">
    <property type="entry name" value="PBPe"/>
    <property type="match status" value="1"/>
</dbReference>
<proteinExistence type="predicted"/>
<reference evidence="5 6" key="1">
    <citation type="submission" date="2023-07" db="EMBL/GenBank/DDBJ databases">
        <title>Genomic Encyclopedia of Type Strains, Phase IV (KMG-IV): sequencing the most valuable type-strain genomes for metagenomic binning, comparative biology and taxonomic classification.</title>
        <authorList>
            <person name="Goeker M."/>
        </authorList>
    </citation>
    <scope>NUCLEOTIDE SEQUENCE [LARGE SCALE GENOMIC DNA]</scope>
    <source>
        <strain evidence="5 6">DSM 5896</strain>
    </source>
</reference>
<evidence type="ECO:0000256" key="2">
    <source>
        <dbReference type="SAM" id="SignalP"/>
    </source>
</evidence>
<dbReference type="InterPro" id="IPR001320">
    <property type="entry name" value="Iontro_rcpt_C"/>
</dbReference>
<evidence type="ECO:0000259" key="3">
    <source>
        <dbReference type="SMART" id="SM00062"/>
    </source>
</evidence>
<evidence type="ECO:0000313" key="5">
    <source>
        <dbReference type="EMBL" id="MDQ0393525.1"/>
    </source>
</evidence>
<name>A0ABU0FHH2_9HYPH</name>
<protein>
    <submittedName>
        <fullName evidence="5">Lysine-arginine-ornithine-binding protein</fullName>
    </submittedName>
</protein>
<dbReference type="Gene3D" id="3.40.190.10">
    <property type="entry name" value="Periplasmic binding protein-like II"/>
    <property type="match status" value="2"/>
</dbReference>
<gene>
    <name evidence="5" type="ORF">J3R73_003317</name>
</gene>
<keyword evidence="6" id="KW-1185">Reference proteome</keyword>
<feature type="signal peptide" evidence="2">
    <location>
        <begin position="1"/>
        <end position="22"/>
    </location>
</feature>
<dbReference type="Proteomes" id="UP001237448">
    <property type="component" value="Unassembled WGS sequence"/>
</dbReference>
<dbReference type="InterPro" id="IPR001638">
    <property type="entry name" value="Solute-binding_3/MltF_N"/>
</dbReference>
<sequence length="262" mass="27553">MMKTLALATLLSIAMSAGSARAEELKIGTSADYPPWESVDAAGQIIGFDRSVGDEICKRIRATCVWQNQTFDGLLPGLQIGKFDLVMSGISINAERAERVDFSTAYADAPASVVVALGNAAASAKSAAELVAKLGSAVIGVQTGTTHEQVIRAHFPKADVRAYDRPDQIADDLIAGRIDAGLMERAAWDPLVKAHGAGKLTYAGPLLNSSDFPEFGKGQGIALKKGNSALRSRIDAAIAAMRTEGAIKAASEKWFGYDVSAK</sequence>
<evidence type="ECO:0000259" key="4">
    <source>
        <dbReference type="SMART" id="SM00079"/>
    </source>
</evidence>
<dbReference type="RefSeq" id="WP_246519257.1">
    <property type="nucleotide sequence ID" value="NZ_JAUSVK010000001.1"/>
</dbReference>
<feature type="domain" description="Ionotropic glutamate receptor C-terminal" evidence="4">
    <location>
        <begin position="24"/>
        <end position="257"/>
    </location>
</feature>
<comment type="caution">
    <text evidence="5">The sequence shown here is derived from an EMBL/GenBank/DDBJ whole genome shotgun (WGS) entry which is preliminary data.</text>
</comment>
<feature type="chain" id="PRO_5046234856" evidence="2">
    <location>
        <begin position="23"/>
        <end position="262"/>
    </location>
</feature>
<dbReference type="Pfam" id="PF00497">
    <property type="entry name" value="SBP_bac_3"/>
    <property type="match status" value="1"/>
</dbReference>
<dbReference type="SMART" id="SM00062">
    <property type="entry name" value="PBPb"/>
    <property type="match status" value="1"/>
</dbReference>
<dbReference type="EMBL" id="JAUSVK010000001">
    <property type="protein sequence ID" value="MDQ0393525.1"/>
    <property type="molecule type" value="Genomic_DNA"/>
</dbReference>
<dbReference type="SUPFAM" id="SSF53850">
    <property type="entry name" value="Periplasmic binding protein-like II"/>
    <property type="match status" value="1"/>
</dbReference>
<dbReference type="PANTHER" id="PTHR35936">
    <property type="entry name" value="MEMBRANE-BOUND LYTIC MUREIN TRANSGLYCOSYLASE F"/>
    <property type="match status" value="1"/>
</dbReference>